<proteinExistence type="predicted"/>
<comment type="caution">
    <text evidence="1">The sequence shown here is derived from an EMBL/GenBank/DDBJ whole genome shotgun (WGS) entry which is preliminary data.</text>
</comment>
<gene>
    <name evidence="1" type="ORF">ERL59_07905</name>
</gene>
<keyword evidence="2" id="KW-1185">Reference proteome</keyword>
<dbReference type="InterPro" id="IPR019658">
    <property type="entry name" value="DUF2515"/>
</dbReference>
<name>A0A6N9Q2E4_9BACL</name>
<dbReference type="EMBL" id="SIJB01000018">
    <property type="protein sequence ID" value="NBI28880.1"/>
    <property type="molecule type" value="Genomic_DNA"/>
</dbReference>
<reference evidence="1 2" key="1">
    <citation type="submission" date="2019-01" db="EMBL/GenBank/DDBJ databases">
        <title>Chengkuizengella sp. nov., isolated from deep-sea sediment of East Pacific Ocean.</title>
        <authorList>
            <person name="Yang J."/>
            <person name="Lai Q."/>
            <person name="Shao Z."/>
        </authorList>
    </citation>
    <scope>NUCLEOTIDE SEQUENCE [LARGE SCALE GENOMIC DNA]</scope>
    <source>
        <strain evidence="1 2">YPA3-1-1</strain>
    </source>
</reference>
<evidence type="ECO:0000313" key="1">
    <source>
        <dbReference type="EMBL" id="NBI28880.1"/>
    </source>
</evidence>
<organism evidence="1 2">
    <name type="scientific">Chengkuizengella marina</name>
    <dbReference type="NCBI Taxonomy" id="2507566"/>
    <lineage>
        <taxon>Bacteria</taxon>
        <taxon>Bacillati</taxon>
        <taxon>Bacillota</taxon>
        <taxon>Bacilli</taxon>
        <taxon>Bacillales</taxon>
        <taxon>Paenibacillaceae</taxon>
        <taxon>Chengkuizengella</taxon>
    </lineage>
</organism>
<protein>
    <submittedName>
        <fullName evidence="1">DUF2515 domain-containing protein</fullName>
    </submittedName>
</protein>
<sequence length="425" mass="50518">MLKRRYVKLLTFIKCRKKVLQIFNNLFKETRQKAKSLITFLQLQKQYTPLVYDPMDFKMIQKKLKSILEHPKPMNNNFTKVEQEIIDKIQEKTKTNNLNNNTRTQAYLEVYKRNSNLHWAFLAHMVSRNGGWNMTDLKGEFLPRLLNNEKRLATFLMLERANALIFQDAYPQLLLYEESFRLNKNLFHLLDAFHISKFMRPFWDFFWSNQQQSTLLTIALIINEQNYIEKRVVLNPKYKEKVLDKFYFKTQSILQLNQVLFPMITSHQNDKKDLVGVTVQNFSNLKERIEVGKKLYTILFCYPDYYQAIKTFSTQVPHTGSRVDYCPELFSKKKSASSNYSMQKIIGCKLKKGAEPLFSPELTEIWSNVPFQSTTQEDWFMDLSILKHFKKIKPPITLEMTHNYCQALNKIELAVMAEKMLFEDH</sequence>
<dbReference type="AlphaFoldDB" id="A0A6N9Q2E4"/>
<dbReference type="Proteomes" id="UP000448943">
    <property type="component" value="Unassembled WGS sequence"/>
</dbReference>
<evidence type="ECO:0000313" key="2">
    <source>
        <dbReference type="Proteomes" id="UP000448943"/>
    </source>
</evidence>
<accession>A0A6N9Q2E4</accession>
<dbReference type="Pfam" id="PF10720">
    <property type="entry name" value="DUF2515"/>
    <property type="match status" value="1"/>
</dbReference>